<accession>A0A6L9W547</accession>
<keyword evidence="1" id="KW-1133">Transmembrane helix</keyword>
<evidence type="ECO:0000256" key="1">
    <source>
        <dbReference type="SAM" id="Phobius"/>
    </source>
</evidence>
<feature type="transmembrane region" description="Helical" evidence="1">
    <location>
        <begin position="170"/>
        <end position="190"/>
    </location>
</feature>
<evidence type="ECO:0000313" key="3">
    <source>
        <dbReference type="Proteomes" id="UP000479241"/>
    </source>
</evidence>
<keyword evidence="1" id="KW-0812">Transmembrane</keyword>
<feature type="transmembrane region" description="Helical" evidence="1">
    <location>
        <begin position="35"/>
        <end position="57"/>
    </location>
</feature>
<dbReference type="AlphaFoldDB" id="A0A6L9W547"/>
<evidence type="ECO:0000313" key="2">
    <source>
        <dbReference type="EMBL" id="NEK87195.1"/>
    </source>
</evidence>
<protein>
    <submittedName>
        <fullName evidence="2">Uncharacterized protein</fullName>
    </submittedName>
</protein>
<dbReference type="Proteomes" id="UP000479241">
    <property type="component" value="Unassembled WGS sequence"/>
</dbReference>
<organism evidence="2 3">
    <name type="scientific">Blastococcus saxobsidens</name>
    <dbReference type="NCBI Taxonomy" id="138336"/>
    <lineage>
        <taxon>Bacteria</taxon>
        <taxon>Bacillati</taxon>
        <taxon>Actinomycetota</taxon>
        <taxon>Actinomycetes</taxon>
        <taxon>Geodermatophilales</taxon>
        <taxon>Geodermatophilaceae</taxon>
        <taxon>Blastococcus</taxon>
    </lineage>
</organism>
<proteinExistence type="predicted"/>
<feature type="transmembrane region" description="Helical" evidence="1">
    <location>
        <begin position="147"/>
        <end position="164"/>
    </location>
</feature>
<gene>
    <name evidence="2" type="ORF">GCU60_15745</name>
</gene>
<keyword evidence="1" id="KW-0472">Membrane</keyword>
<feature type="transmembrane region" description="Helical" evidence="1">
    <location>
        <begin position="69"/>
        <end position="90"/>
    </location>
</feature>
<sequence>MDHDGERWAEAQRILDGLPSQALEARIRHRVRLSILLGTGLVLLAAGAAFALLAWLGDEPATADDDPRWRTIAGLVLTAGAFVLVIVGGVTQWRANRRLGGLRTPLMVLDRRQQKLLLDELRGVVPLDQAHVGLVRHLAERQTGQRALLLLQLGLLLMFVAQFIGSPSAWRLAMVLVFGAGFGVLALMVLRNERQARRFLAEQPG</sequence>
<name>A0A6L9W547_9ACTN</name>
<dbReference type="RefSeq" id="WP_163206929.1">
    <property type="nucleotide sequence ID" value="NZ_JAAGWG010000026.1"/>
</dbReference>
<reference evidence="2 3" key="1">
    <citation type="submission" date="2019-12" db="EMBL/GenBank/DDBJ databases">
        <title>the WGS of Blastococcus saxobsidens 67B17.</title>
        <authorList>
            <person name="Jiang Z."/>
        </authorList>
    </citation>
    <scope>NUCLEOTIDE SEQUENCE [LARGE SCALE GENOMIC DNA]</scope>
    <source>
        <strain evidence="2 3">67B17</strain>
    </source>
</reference>
<comment type="caution">
    <text evidence="2">The sequence shown here is derived from an EMBL/GenBank/DDBJ whole genome shotgun (WGS) entry which is preliminary data.</text>
</comment>
<dbReference type="EMBL" id="JAAGWG010000026">
    <property type="protein sequence ID" value="NEK87195.1"/>
    <property type="molecule type" value="Genomic_DNA"/>
</dbReference>